<organism evidence="8 9">
    <name type="scientific">Collybiopsis confluens</name>
    <dbReference type="NCBI Taxonomy" id="2823264"/>
    <lineage>
        <taxon>Eukaryota</taxon>
        <taxon>Fungi</taxon>
        <taxon>Dikarya</taxon>
        <taxon>Basidiomycota</taxon>
        <taxon>Agaricomycotina</taxon>
        <taxon>Agaricomycetes</taxon>
        <taxon>Agaricomycetidae</taxon>
        <taxon>Agaricales</taxon>
        <taxon>Marasmiineae</taxon>
        <taxon>Omphalotaceae</taxon>
        <taxon>Collybiopsis</taxon>
    </lineage>
</organism>
<accession>A0A8H5H289</accession>
<dbReference type="Proteomes" id="UP000518752">
    <property type="component" value="Unassembled WGS sequence"/>
</dbReference>
<keyword evidence="3 6" id="KW-0479">Metal-binding</keyword>
<gene>
    <name evidence="8" type="ORF">D9757_009969</name>
</gene>
<feature type="region of interest" description="Disordered" evidence="7">
    <location>
        <begin position="1"/>
        <end position="23"/>
    </location>
</feature>
<feature type="region of interest" description="Disordered" evidence="7">
    <location>
        <begin position="514"/>
        <end position="539"/>
    </location>
</feature>
<dbReference type="GO" id="GO:0008299">
    <property type="term" value="P:isoprenoid biosynthetic process"/>
    <property type="evidence" value="ECO:0007669"/>
    <property type="project" value="UniProtKB-ARBA"/>
</dbReference>
<evidence type="ECO:0000256" key="4">
    <source>
        <dbReference type="ARBA" id="ARBA00022842"/>
    </source>
</evidence>
<comment type="similarity">
    <text evidence="2 6">Belongs to the terpene synthase family.</text>
</comment>
<dbReference type="Gene3D" id="1.10.600.10">
    <property type="entry name" value="Farnesyl Diphosphate Synthase"/>
    <property type="match status" value="1"/>
</dbReference>
<dbReference type="GO" id="GO:0046872">
    <property type="term" value="F:metal ion binding"/>
    <property type="evidence" value="ECO:0007669"/>
    <property type="project" value="UniProtKB-KW"/>
</dbReference>
<comment type="cofactor">
    <cofactor evidence="1 6">
        <name>Mg(2+)</name>
        <dbReference type="ChEBI" id="CHEBI:18420"/>
    </cofactor>
</comment>
<reference evidence="8 9" key="1">
    <citation type="journal article" date="2020" name="ISME J.">
        <title>Uncovering the hidden diversity of litter-decomposition mechanisms in mushroom-forming fungi.</title>
        <authorList>
            <person name="Floudas D."/>
            <person name="Bentzer J."/>
            <person name="Ahren D."/>
            <person name="Johansson T."/>
            <person name="Persson P."/>
            <person name="Tunlid A."/>
        </authorList>
    </citation>
    <scope>NUCLEOTIDE SEQUENCE [LARGE SCALE GENOMIC DNA]</scope>
    <source>
        <strain evidence="8 9">CBS 406.79</strain>
    </source>
</reference>
<evidence type="ECO:0000256" key="1">
    <source>
        <dbReference type="ARBA" id="ARBA00001946"/>
    </source>
</evidence>
<dbReference type="GO" id="GO:0010333">
    <property type="term" value="F:terpene synthase activity"/>
    <property type="evidence" value="ECO:0007669"/>
    <property type="project" value="InterPro"/>
</dbReference>
<keyword evidence="9" id="KW-1185">Reference proteome</keyword>
<dbReference type="InterPro" id="IPR008949">
    <property type="entry name" value="Isoprenoid_synthase_dom_sf"/>
</dbReference>
<comment type="caution">
    <text evidence="8">The sequence shown here is derived from an EMBL/GenBank/DDBJ whole genome shotgun (WGS) entry which is preliminary data.</text>
</comment>
<name>A0A8H5H289_9AGAR</name>
<protein>
    <recommendedName>
        <fullName evidence="6">Terpene synthase</fullName>
        <ecNumber evidence="6">4.2.3.-</ecNumber>
    </recommendedName>
</protein>
<feature type="region of interest" description="Disordered" evidence="7">
    <location>
        <begin position="559"/>
        <end position="588"/>
    </location>
</feature>
<proteinExistence type="inferred from homology"/>
<feature type="region of interest" description="Disordered" evidence="7">
    <location>
        <begin position="471"/>
        <end position="501"/>
    </location>
</feature>
<evidence type="ECO:0000313" key="9">
    <source>
        <dbReference type="Proteomes" id="UP000518752"/>
    </source>
</evidence>
<dbReference type="InterPro" id="IPR034686">
    <property type="entry name" value="Terpene_cyclase-like_2"/>
</dbReference>
<keyword evidence="4 6" id="KW-0460">Magnesium</keyword>
<evidence type="ECO:0000256" key="6">
    <source>
        <dbReference type="RuleBase" id="RU366034"/>
    </source>
</evidence>
<dbReference type="PANTHER" id="PTHR35201">
    <property type="entry name" value="TERPENE SYNTHASE"/>
    <property type="match status" value="1"/>
</dbReference>
<dbReference type="PANTHER" id="PTHR35201:SF4">
    <property type="entry name" value="BETA-PINACENE SYNTHASE-RELATED"/>
    <property type="match status" value="1"/>
</dbReference>
<keyword evidence="5 6" id="KW-0456">Lyase</keyword>
<dbReference type="SUPFAM" id="SSF48576">
    <property type="entry name" value="Terpenoid synthases"/>
    <property type="match status" value="1"/>
</dbReference>
<evidence type="ECO:0000256" key="5">
    <source>
        <dbReference type="ARBA" id="ARBA00023239"/>
    </source>
</evidence>
<evidence type="ECO:0000313" key="8">
    <source>
        <dbReference type="EMBL" id="KAF5375454.1"/>
    </source>
</evidence>
<evidence type="ECO:0000256" key="3">
    <source>
        <dbReference type="ARBA" id="ARBA00022723"/>
    </source>
</evidence>
<dbReference type="AlphaFoldDB" id="A0A8H5H289"/>
<feature type="compositionally biased region" description="Pro residues" evidence="7">
    <location>
        <begin position="475"/>
        <end position="490"/>
    </location>
</feature>
<dbReference type="EC" id="4.2.3.-" evidence="6"/>
<evidence type="ECO:0000256" key="2">
    <source>
        <dbReference type="ARBA" id="ARBA00006333"/>
    </source>
</evidence>
<dbReference type="Pfam" id="PF19086">
    <property type="entry name" value="Terpene_syn_C_2"/>
    <property type="match status" value="1"/>
</dbReference>
<dbReference type="EMBL" id="JAACJN010000097">
    <property type="protein sequence ID" value="KAF5375454.1"/>
    <property type="molecule type" value="Genomic_DNA"/>
</dbReference>
<dbReference type="OrthoDB" id="2861623at2759"/>
<feature type="compositionally biased region" description="Polar residues" evidence="7">
    <location>
        <begin position="1"/>
        <end position="12"/>
    </location>
</feature>
<evidence type="ECO:0000256" key="7">
    <source>
        <dbReference type="SAM" id="MobiDB-lite"/>
    </source>
</evidence>
<sequence>MLAVQSQMNHNAETGKEVYTTARSPPPQLGDVIAAESALWLDKACPELNEKRRTAVYSLKGGVLTAYCYASPEISDYRLRIVADYINYLFHLDNISDGMLKNETVHLSETVMNALNFPEDEPENEPNAARVARDMWRRCILDGRAGLGFQARFKKTLQLYFDSTLTQAQGRDSNLTPDLESYIEFRRDSSACKTTFVFLEYALGIDFPDYVVEDPHMRALDQYANDIDIWSYDMEQSRSDADYNMLTILMKYHGHTLQSASDHVGDLCDQASQGFLETRKNIPSWGPEIDDMVNRFVDGLENWIIGSVHWSFETHRYFGDKGMEILTSVRLPYLHCFLFYCLPLLRFAVIPSTYHLAPHLDLFVVGTSVCYLRLSLCSAALLRRLALLICHNIAPHPRSAVPAQTAAITSTPEFDCSECLHGFDSRDHALVHFRETENHWIDCSRQPCPNASTNRTAPEVLRLGNFRVFPIGADKPPPSQPKPTPAPTKPDNPLFADEPIDLDEPINLDEPITLDEPIDLDDMPAQPGSSSAPPPPMTTEQIIHALAEQVANLTAAVSGRAAAKSSMNKPDLFKGQSSTEADASLPNS</sequence>
<feature type="compositionally biased region" description="Polar residues" evidence="7">
    <location>
        <begin position="575"/>
        <end position="588"/>
    </location>
</feature>